<keyword evidence="3" id="KW-1185">Reference proteome</keyword>
<keyword evidence="1" id="KW-1133">Transmembrane helix</keyword>
<keyword evidence="1" id="KW-0472">Membrane</keyword>
<evidence type="ECO:0000313" key="2">
    <source>
        <dbReference type="EMBL" id="QPI47700.1"/>
    </source>
</evidence>
<organism evidence="2 3">
    <name type="scientific">Massilia antarctica</name>
    <dbReference type="NCBI Taxonomy" id="2765360"/>
    <lineage>
        <taxon>Bacteria</taxon>
        <taxon>Pseudomonadati</taxon>
        <taxon>Pseudomonadota</taxon>
        <taxon>Betaproteobacteria</taxon>
        <taxon>Burkholderiales</taxon>
        <taxon>Oxalobacteraceae</taxon>
        <taxon>Telluria group</taxon>
        <taxon>Massilia</taxon>
    </lineage>
</organism>
<evidence type="ECO:0008006" key="4">
    <source>
        <dbReference type="Google" id="ProtNLM"/>
    </source>
</evidence>
<evidence type="ECO:0000256" key="1">
    <source>
        <dbReference type="SAM" id="Phobius"/>
    </source>
</evidence>
<keyword evidence="1" id="KW-0812">Transmembrane</keyword>
<reference evidence="2 3" key="1">
    <citation type="submission" date="2020-11" db="EMBL/GenBank/DDBJ databases">
        <authorList>
            <person name="Sun Q."/>
        </authorList>
    </citation>
    <scope>NUCLEOTIDE SEQUENCE [LARGE SCALE GENOMIC DNA]</scope>
    <source>
        <strain evidence="2 3">P8398</strain>
    </source>
</reference>
<dbReference type="EMBL" id="CP065053">
    <property type="protein sequence ID" value="QPI47700.1"/>
    <property type="molecule type" value="Genomic_DNA"/>
</dbReference>
<dbReference type="Proteomes" id="UP000662888">
    <property type="component" value="Chromosome"/>
</dbReference>
<gene>
    <name evidence="2" type="ORF">IV454_19165</name>
</gene>
<proteinExistence type="predicted"/>
<dbReference type="RefSeq" id="WP_206087378.1">
    <property type="nucleotide sequence ID" value="NZ_CP065053.1"/>
</dbReference>
<sequence>MIKQSASCMMCGFRAAHRCPGPAKNRPRLFEKPQQRQVRAMPPLPIRLACYFTLGWLIARPLSGLFGAALPVVLLLWCAGGCFHFARDIIHIIPAIRYAARRSASEKWNGRYYAYYGAQIRLCLVDDMVWIVEVDVRAIISPAVSEREQRLLGADYALIPGTALHGYSEQGLLRLIEVRLMRRGGEADMKKFIVWLQNEALPNVKRVPTSSAI</sequence>
<evidence type="ECO:0000313" key="3">
    <source>
        <dbReference type="Proteomes" id="UP000662888"/>
    </source>
</evidence>
<name>A0AA48W6R6_9BURK</name>
<accession>A0AA48W6R6</accession>
<feature type="transmembrane region" description="Helical" evidence="1">
    <location>
        <begin position="65"/>
        <end position="86"/>
    </location>
</feature>
<protein>
    <recommendedName>
        <fullName evidence="4">DUF2244 domain-containing protein</fullName>
    </recommendedName>
</protein>